<evidence type="ECO:0000256" key="5">
    <source>
        <dbReference type="SAM" id="MobiDB-lite"/>
    </source>
</evidence>
<organism evidence="7 8">
    <name type="scientific">Streptomyces leeuwenhoekii</name>
    <dbReference type="NCBI Taxonomy" id="1437453"/>
    <lineage>
        <taxon>Bacteria</taxon>
        <taxon>Bacillati</taxon>
        <taxon>Actinomycetota</taxon>
        <taxon>Actinomycetes</taxon>
        <taxon>Kitasatosporales</taxon>
        <taxon>Streptomycetaceae</taxon>
        <taxon>Streptomyces</taxon>
    </lineage>
</organism>
<dbReference type="AlphaFoldDB" id="A0A0F7VUC9"/>
<evidence type="ECO:0000256" key="1">
    <source>
        <dbReference type="ARBA" id="ARBA00000798"/>
    </source>
</evidence>
<evidence type="ECO:0000256" key="2">
    <source>
        <dbReference type="ARBA" id="ARBA00022737"/>
    </source>
</evidence>
<dbReference type="SUPFAM" id="SSF56024">
    <property type="entry name" value="Phospholipase D/nuclease"/>
    <property type="match status" value="2"/>
</dbReference>
<dbReference type="SMART" id="SM00155">
    <property type="entry name" value="PLDc"/>
    <property type="match status" value="2"/>
</dbReference>
<dbReference type="GO" id="GO:0009395">
    <property type="term" value="P:phospholipid catabolic process"/>
    <property type="evidence" value="ECO:0007669"/>
    <property type="project" value="TreeGrafter"/>
</dbReference>
<dbReference type="PANTHER" id="PTHR18896">
    <property type="entry name" value="PHOSPHOLIPASE D"/>
    <property type="match status" value="1"/>
</dbReference>
<dbReference type="InterPro" id="IPR015679">
    <property type="entry name" value="PLipase_D_fam"/>
</dbReference>
<evidence type="ECO:0000313" key="7">
    <source>
        <dbReference type="EMBL" id="CQR60566.1"/>
    </source>
</evidence>
<sequence length="648" mass="70871">MLTCTLFAGDALLESIANDQDRISRTRHRRDPAVRKVQIALLDRDPNCLPQFGADGDYGDETAGAVARFKIEVLGVPPAEVIDDVGPLTVLKLDELQAAAERPPAPSVTPEEWLLTDAELGPFRSPAFTRDNMVAFFVDAEGYYNLLADRLDALRAGDRLLFAGWRFSPEQLLRPTVAGSPGILDRLRALRADGVVVRVLLYGSHFSTLPVRRPRVPTMPSKDNFDFRTGLVDAGAEAILDARVGDFGSHHQKCAVVQGAAEGPCAFLGGIDVCLDRWDNGAHVDPPVRQREPDFLGKKIFTPGWHDVQCAVFGPAVGQIWQSLVQRWNDPTRPSRIDATPAPIPQSEAPGPPTRTGTQAVQVLRTLTCKGVYSFLPGGEFTVTAAYRKAIHRARHYIYIEDQYLWPSPLVEDLRDATGRGVQLILVTARDFDAPGLKDAHEALRTEALQRIASAAPANVHCFHLEQAASSAQIYVHAKLMIVDDQYVAAGSANLNFRSHTTDSELHLGVFDTDLADGTMGGTPHRVGVSVRDLRAQIWGEHLNEDPALHQDPLAGLARMPTTGGKTGHLVSFPVSAQVPAVDWRETVRELLRTIQHMENWQLLAPVVLGPLSLPLTLAPDMDLGVLADAIPDPESFLRRLLNPHTVC</sequence>
<evidence type="ECO:0000259" key="6">
    <source>
        <dbReference type="PROSITE" id="PS50035"/>
    </source>
</evidence>
<dbReference type="Pfam" id="PF13091">
    <property type="entry name" value="PLDc_2"/>
    <property type="match status" value="1"/>
</dbReference>
<dbReference type="Gene3D" id="1.10.101.10">
    <property type="entry name" value="PGBD-like superfamily/PGBD"/>
    <property type="match status" value="1"/>
</dbReference>
<feature type="domain" description="PLD phosphodiesterase" evidence="6">
    <location>
        <begin position="472"/>
        <end position="499"/>
    </location>
</feature>
<dbReference type="RefSeq" id="WP_029383526.1">
    <property type="nucleotide sequence ID" value="NZ_AZSD01000163.1"/>
</dbReference>
<evidence type="ECO:0000313" key="8">
    <source>
        <dbReference type="Proteomes" id="UP000035016"/>
    </source>
</evidence>
<dbReference type="PANTHER" id="PTHR18896:SF76">
    <property type="entry name" value="PHOSPHOLIPASE"/>
    <property type="match status" value="1"/>
</dbReference>
<feature type="region of interest" description="Disordered" evidence="5">
    <location>
        <begin position="332"/>
        <end position="356"/>
    </location>
</feature>
<comment type="catalytic activity">
    <reaction evidence="1">
        <text>a 1,2-diacyl-sn-glycero-3-phosphocholine + H2O = a 1,2-diacyl-sn-glycero-3-phosphate + choline + H(+)</text>
        <dbReference type="Rhea" id="RHEA:14445"/>
        <dbReference type="ChEBI" id="CHEBI:15354"/>
        <dbReference type="ChEBI" id="CHEBI:15377"/>
        <dbReference type="ChEBI" id="CHEBI:15378"/>
        <dbReference type="ChEBI" id="CHEBI:57643"/>
        <dbReference type="ChEBI" id="CHEBI:58608"/>
        <dbReference type="EC" id="3.1.4.4"/>
    </reaction>
</comment>
<dbReference type="PROSITE" id="PS50035">
    <property type="entry name" value="PLD"/>
    <property type="match status" value="1"/>
</dbReference>
<dbReference type="Proteomes" id="UP000035016">
    <property type="component" value="Chromosome Chromosome"/>
</dbReference>
<reference evidence="7 8" key="1">
    <citation type="submission" date="2015-02" db="EMBL/GenBank/DDBJ databases">
        <authorList>
            <person name="Gomez-Escribano P.J."/>
        </authorList>
    </citation>
    <scope>NUCLEOTIDE SEQUENCE [LARGE SCALE GENOMIC DNA]</scope>
    <source>
        <strain evidence="8">C34 (DSM 42122 / NRRL B-24963)</strain>
    </source>
</reference>
<dbReference type="CDD" id="cd09105">
    <property type="entry name" value="PLDc_vPLD1_2_like_2"/>
    <property type="match status" value="1"/>
</dbReference>
<evidence type="ECO:0000256" key="4">
    <source>
        <dbReference type="ARBA" id="ARBA00023098"/>
    </source>
</evidence>
<dbReference type="InterPro" id="IPR001736">
    <property type="entry name" value="PLipase_D/transphosphatidylase"/>
</dbReference>
<dbReference type="Gene3D" id="3.30.870.10">
    <property type="entry name" value="Endonuclease Chain A"/>
    <property type="match status" value="2"/>
</dbReference>
<evidence type="ECO:0000256" key="3">
    <source>
        <dbReference type="ARBA" id="ARBA00022801"/>
    </source>
</evidence>
<proteinExistence type="predicted"/>
<accession>A0A0F7VUC9</accession>
<gene>
    <name evidence="7" type="primary">sle_11040</name>
</gene>
<dbReference type="CDD" id="cd09104">
    <property type="entry name" value="PLDc_vPLD1_2_like_1"/>
    <property type="match status" value="1"/>
</dbReference>
<dbReference type="InterPro" id="IPR036366">
    <property type="entry name" value="PGBDSf"/>
</dbReference>
<keyword evidence="4" id="KW-0443">Lipid metabolism</keyword>
<keyword evidence="2" id="KW-0677">Repeat</keyword>
<dbReference type="KEGG" id="sle:sle_11040"/>
<keyword evidence="3" id="KW-0378">Hydrolase</keyword>
<dbReference type="EMBL" id="LN831790">
    <property type="protein sequence ID" value="CQR60566.1"/>
    <property type="molecule type" value="Genomic_DNA"/>
</dbReference>
<protein>
    <submittedName>
        <fullName evidence="7">Phospholipase D/Transphosphatidylase</fullName>
    </submittedName>
</protein>
<dbReference type="InterPro" id="IPR025202">
    <property type="entry name" value="PLD-like_dom"/>
</dbReference>
<dbReference type="GO" id="GO:0004630">
    <property type="term" value="F:phospholipase D activity"/>
    <property type="evidence" value="ECO:0007669"/>
    <property type="project" value="UniProtKB-EC"/>
</dbReference>
<name>A0A0F7VUC9_STRLW</name>